<keyword evidence="2" id="KW-0472">Membrane</keyword>
<evidence type="ECO:0000256" key="1">
    <source>
        <dbReference type="SAM" id="MobiDB-lite"/>
    </source>
</evidence>
<gene>
    <name evidence="3" type="ORF">JL106_03735</name>
</gene>
<dbReference type="AlphaFoldDB" id="A0A939C0U0"/>
<accession>A0A939C0U0</accession>
<dbReference type="Pfam" id="PF10745">
    <property type="entry name" value="DUF2530"/>
    <property type="match status" value="1"/>
</dbReference>
<feature type="region of interest" description="Disordered" evidence="1">
    <location>
        <begin position="1"/>
        <end position="22"/>
    </location>
</feature>
<feature type="compositionally biased region" description="Basic and acidic residues" evidence="1">
    <location>
        <begin position="1"/>
        <end position="12"/>
    </location>
</feature>
<dbReference type="InterPro" id="IPR019681">
    <property type="entry name" value="DUF2530"/>
</dbReference>
<protein>
    <submittedName>
        <fullName evidence="3">DUF2530 domain-containing protein</fullName>
    </submittedName>
</protein>
<sequence>MVQPERQPDHDAPVPTLTPPPPPLPPVRANLAHIVIPTTALWFVAFVVLLFFTRPLREHDAMIWLWTCLAGWVLGLMGLSIYFWQRHAARRGRRSANQMALDEQLR</sequence>
<evidence type="ECO:0000313" key="4">
    <source>
        <dbReference type="Proteomes" id="UP000663792"/>
    </source>
</evidence>
<feature type="transmembrane region" description="Helical" evidence="2">
    <location>
        <begin position="63"/>
        <end position="84"/>
    </location>
</feature>
<reference evidence="3" key="1">
    <citation type="submission" date="2021-01" db="EMBL/GenBank/DDBJ databases">
        <title>YIM 132084 draft genome.</title>
        <authorList>
            <person name="An D."/>
        </authorList>
    </citation>
    <scope>NUCLEOTIDE SEQUENCE</scope>
    <source>
        <strain evidence="3">YIM 132084</strain>
    </source>
</reference>
<keyword evidence="2" id="KW-1133">Transmembrane helix</keyword>
<feature type="transmembrane region" description="Helical" evidence="2">
    <location>
        <begin position="31"/>
        <end position="51"/>
    </location>
</feature>
<dbReference type="RefSeq" id="WP_205259330.1">
    <property type="nucleotide sequence ID" value="NZ_JAERWK010000005.1"/>
</dbReference>
<keyword evidence="2" id="KW-0812">Transmembrane</keyword>
<keyword evidence="4" id="KW-1185">Reference proteome</keyword>
<comment type="caution">
    <text evidence="3">The sequence shown here is derived from an EMBL/GenBank/DDBJ whole genome shotgun (WGS) entry which is preliminary data.</text>
</comment>
<proteinExistence type="predicted"/>
<dbReference type="Proteomes" id="UP000663792">
    <property type="component" value="Unassembled WGS sequence"/>
</dbReference>
<evidence type="ECO:0000313" key="3">
    <source>
        <dbReference type="EMBL" id="MBM9466389.1"/>
    </source>
</evidence>
<evidence type="ECO:0000256" key="2">
    <source>
        <dbReference type="SAM" id="Phobius"/>
    </source>
</evidence>
<name>A0A939C0U0_9ACTN</name>
<dbReference type="EMBL" id="JAERWK010000005">
    <property type="protein sequence ID" value="MBM9466389.1"/>
    <property type="molecule type" value="Genomic_DNA"/>
</dbReference>
<organism evidence="3 4">
    <name type="scientific">Nakamurella leprariae</name>
    <dbReference type="NCBI Taxonomy" id="2803911"/>
    <lineage>
        <taxon>Bacteria</taxon>
        <taxon>Bacillati</taxon>
        <taxon>Actinomycetota</taxon>
        <taxon>Actinomycetes</taxon>
        <taxon>Nakamurellales</taxon>
        <taxon>Nakamurellaceae</taxon>
        <taxon>Nakamurella</taxon>
    </lineage>
</organism>